<dbReference type="PRINTS" id="PR00081">
    <property type="entry name" value="GDHRDH"/>
</dbReference>
<dbReference type="SUPFAM" id="SSF51735">
    <property type="entry name" value="NAD(P)-binding Rossmann-fold domains"/>
    <property type="match status" value="1"/>
</dbReference>
<proteinExistence type="inferred from homology"/>
<dbReference type="InterPro" id="IPR020904">
    <property type="entry name" value="Sc_DH/Rdtase_CS"/>
</dbReference>
<dbReference type="InterPro" id="IPR036291">
    <property type="entry name" value="NAD(P)-bd_dom_sf"/>
</dbReference>
<name>A0A0M4FHK3_9BACI</name>
<evidence type="ECO:0000256" key="4">
    <source>
        <dbReference type="ARBA" id="ARBA00022857"/>
    </source>
</evidence>
<dbReference type="PATRIC" id="fig|1441095.3.peg.2633"/>
<organism evidence="6 7">
    <name type="scientific">Bacillus gobiensis</name>
    <dbReference type="NCBI Taxonomy" id="1441095"/>
    <lineage>
        <taxon>Bacteria</taxon>
        <taxon>Bacillati</taxon>
        <taxon>Bacillota</taxon>
        <taxon>Bacilli</taxon>
        <taxon>Bacillales</taxon>
        <taxon>Bacillaceae</taxon>
        <taxon>Bacillus</taxon>
    </lineage>
</organism>
<dbReference type="OrthoDB" id="9794387at2"/>
<evidence type="ECO:0000313" key="6">
    <source>
        <dbReference type="EMBL" id="ALC82224.1"/>
    </source>
</evidence>
<comment type="subcellular location">
    <subcellularLocation>
        <location evidence="1">Cytoplasm</location>
    </subcellularLocation>
</comment>
<dbReference type="PROSITE" id="PS00061">
    <property type="entry name" value="ADH_SHORT"/>
    <property type="match status" value="1"/>
</dbReference>
<dbReference type="InterPro" id="IPR051721">
    <property type="entry name" value="Biopterin_syn/organic_redct"/>
</dbReference>
<dbReference type="GO" id="GO:0006729">
    <property type="term" value="P:tetrahydrobiopterin biosynthetic process"/>
    <property type="evidence" value="ECO:0007669"/>
    <property type="project" value="TreeGrafter"/>
</dbReference>
<dbReference type="CDD" id="cd05367">
    <property type="entry name" value="SPR-like_SDR_c"/>
    <property type="match status" value="1"/>
</dbReference>
<dbReference type="EMBL" id="CP012600">
    <property type="protein sequence ID" value="ALC82224.1"/>
    <property type="molecule type" value="Genomic_DNA"/>
</dbReference>
<comment type="similarity">
    <text evidence="2">Belongs to the short-chain dehydrogenases/reductases (SDR) family.</text>
</comment>
<keyword evidence="7" id="KW-1185">Reference proteome</keyword>
<evidence type="ECO:0000256" key="3">
    <source>
        <dbReference type="ARBA" id="ARBA00022490"/>
    </source>
</evidence>
<evidence type="ECO:0000256" key="1">
    <source>
        <dbReference type="ARBA" id="ARBA00004496"/>
    </source>
</evidence>
<evidence type="ECO:0000256" key="2">
    <source>
        <dbReference type="ARBA" id="ARBA00006484"/>
    </source>
</evidence>
<dbReference type="STRING" id="1441095.AM592_12025"/>
<dbReference type="Gene3D" id="3.40.50.720">
    <property type="entry name" value="NAD(P)-binding Rossmann-like Domain"/>
    <property type="match status" value="1"/>
</dbReference>
<dbReference type="PANTHER" id="PTHR44085:SF2">
    <property type="entry name" value="SEPIAPTERIN REDUCTASE"/>
    <property type="match status" value="1"/>
</dbReference>
<sequence>MKLAIVTGSTKGLGRAITERLLNQGVHVNAISRSKETNQHERLTSYQGDLSDSEEMIRLMQEITEKLPLSHYTSVTLINNAGTVTPIKRVGEAEAGEVINHYSLNLIAPVVLSQAFVKWTANFKGKKTIVNISSGAAHKPSKGWSAYCSSKAGLDMFTKVFGVEQEDHENPVKVISFSPGIMNTEMQGQIRSSKAEDFQQVQRFQEFHEKGQLRSPDFVAGKLMSLLETEMENGRIYDIKEFL</sequence>
<accession>A0A0M4FHK3</accession>
<gene>
    <name evidence="6" type="ORF">AM592_12025</name>
</gene>
<dbReference type="GO" id="GO:0004757">
    <property type="term" value="F:sepiapterin reductase (NADP+) activity"/>
    <property type="evidence" value="ECO:0007669"/>
    <property type="project" value="TreeGrafter"/>
</dbReference>
<keyword evidence="4" id="KW-0521">NADP</keyword>
<reference evidence="6 7" key="2">
    <citation type="journal article" date="2016" name="Int. J. Syst. Evol. Microbiol.">
        <title>Bacillus gobiensis sp. nov., isolated from a soil sample.</title>
        <authorList>
            <person name="Liu B."/>
            <person name="Liu G.H."/>
            <person name="Cetin S."/>
            <person name="Schumann P."/>
            <person name="Pan Z.Z."/>
            <person name="Chen Q.Q."/>
        </authorList>
    </citation>
    <scope>NUCLEOTIDE SEQUENCE [LARGE SCALE GENOMIC DNA]</scope>
    <source>
        <strain evidence="6 7">FJAT-4402</strain>
    </source>
</reference>
<evidence type="ECO:0000313" key="7">
    <source>
        <dbReference type="Proteomes" id="UP000067625"/>
    </source>
</evidence>
<keyword evidence="3" id="KW-0963">Cytoplasm</keyword>
<dbReference type="AlphaFoldDB" id="A0A0M4FHK3"/>
<evidence type="ECO:0000256" key="5">
    <source>
        <dbReference type="ARBA" id="ARBA00023002"/>
    </source>
</evidence>
<dbReference type="Proteomes" id="UP000067625">
    <property type="component" value="Chromosome"/>
</dbReference>
<keyword evidence="5" id="KW-0560">Oxidoreductase</keyword>
<dbReference type="GO" id="GO:0005737">
    <property type="term" value="C:cytoplasm"/>
    <property type="evidence" value="ECO:0007669"/>
    <property type="project" value="UniProtKB-SubCell"/>
</dbReference>
<reference evidence="7" key="1">
    <citation type="submission" date="2015-08" db="EMBL/GenBank/DDBJ databases">
        <title>Genome sequencing project for genomic taxonomy and phylogenomics of Bacillus-like bacteria.</title>
        <authorList>
            <person name="Liu B."/>
            <person name="Wang J."/>
            <person name="Zhu Y."/>
            <person name="Liu G."/>
            <person name="Chen Q."/>
            <person name="Chen Z."/>
            <person name="Lan J."/>
            <person name="Che J."/>
            <person name="Ge C."/>
            <person name="Shi H."/>
            <person name="Pan Z."/>
            <person name="Liu X."/>
        </authorList>
    </citation>
    <scope>NUCLEOTIDE SEQUENCE [LARGE SCALE GENOMIC DNA]</scope>
    <source>
        <strain evidence="7">FJAT-4402</strain>
    </source>
</reference>
<dbReference type="PANTHER" id="PTHR44085">
    <property type="entry name" value="SEPIAPTERIN REDUCTASE"/>
    <property type="match status" value="1"/>
</dbReference>
<protein>
    <submittedName>
        <fullName evidence="6">Short-chain dehydrogenase</fullName>
    </submittedName>
</protein>
<dbReference type="RefSeq" id="WP_053604008.1">
    <property type="nucleotide sequence ID" value="NZ_CP012600.1"/>
</dbReference>
<dbReference type="Pfam" id="PF00106">
    <property type="entry name" value="adh_short"/>
    <property type="match status" value="1"/>
</dbReference>
<dbReference type="NCBIfam" id="NF005381">
    <property type="entry name" value="PRK06924.1"/>
    <property type="match status" value="1"/>
</dbReference>
<dbReference type="InterPro" id="IPR002347">
    <property type="entry name" value="SDR_fam"/>
</dbReference>